<comment type="caution">
    <text evidence="2">The sequence shown here is derived from an EMBL/GenBank/DDBJ whole genome shotgun (WGS) entry which is preliminary data.</text>
</comment>
<evidence type="ECO:0000313" key="2">
    <source>
        <dbReference type="EMBL" id="KAJ4390695.1"/>
    </source>
</evidence>
<feature type="region of interest" description="Disordered" evidence="1">
    <location>
        <begin position="1"/>
        <end position="321"/>
    </location>
</feature>
<dbReference type="EMBL" id="JAPEVB010000003">
    <property type="protein sequence ID" value="KAJ4390695.1"/>
    <property type="molecule type" value="Genomic_DNA"/>
</dbReference>
<evidence type="ECO:0000313" key="3">
    <source>
        <dbReference type="Proteomes" id="UP001140453"/>
    </source>
</evidence>
<feature type="compositionally biased region" description="Low complexity" evidence="1">
    <location>
        <begin position="194"/>
        <end position="206"/>
    </location>
</feature>
<sequence>MNNSRGRTPGRDEGDPGRRKNNNNNNNNNPANGRHDGSIGEAPKYRNMTLRTRRCPNNPKKVAKRRSAGEPSPSIRGAMHRELTPPTDHIGTPQITVQSTPQHQNASVSGLASVPMQRGRAQYVPRTRQASPPAAMTSTAGPPSLSEDHAGFFPSGPNPTDQWTSLDVHADRGMTRTLPDRPEHLVNPDPVWHPHSLSPSSRPDSSGVFPGQGIDNITYCPPDTQEEIHQARLPNNPFSRPGNRLAGPGHDMATPQANRLEDQDESVVSMRRSKNPFSHSNSGPPSPFSVVSIRRPNNPFSHSNSGPPTPFGVPNLHNQKN</sequence>
<feature type="compositionally biased region" description="Basic and acidic residues" evidence="1">
    <location>
        <begin position="9"/>
        <end position="18"/>
    </location>
</feature>
<dbReference type="AlphaFoldDB" id="A0A9W9CWY7"/>
<organism evidence="2 3">
    <name type="scientific">Gnomoniopsis smithogilvyi</name>
    <dbReference type="NCBI Taxonomy" id="1191159"/>
    <lineage>
        <taxon>Eukaryota</taxon>
        <taxon>Fungi</taxon>
        <taxon>Dikarya</taxon>
        <taxon>Ascomycota</taxon>
        <taxon>Pezizomycotina</taxon>
        <taxon>Sordariomycetes</taxon>
        <taxon>Sordariomycetidae</taxon>
        <taxon>Diaporthales</taxon>
        <taxon>Gnomoniaceae</taxon>
        <taxon>Gnomoniopsis</taxon>
    </lineage>
</organism>
<accession>A0A9W9CWY7</accession>
<protein>
    <submittedName>
        <fullName evidence="2">Uncharacterized protein</fullName>
    </submittedName>
</protein>
<evidence type="ECO:0000256" key="1">
    <source>
        <dbReference type="SAM" id="MobiDB-lite"/>
    </source>
</evidence>
<gene>
    <name evidence="2" type="ORF">N0V93_004293</name>
</gene>
<feature type="compositionally biased region" description="Polar residues" evidence="1">
    <location>
        <begin position="93"/>
        <end position="110"/>
    </location>
</feature>
<name>A0A9W9CWY7_9PEZI</name>
<reference evidence="2" key="1">
    <citation type="submission" date="2022-10" db="EMBL/GenBank/DDBJ databases">
        <title>Tapping the CABI collections for fungal endophytes: first genome assemblies for Collariella, Neodidymelliopsis, Ascochyta clinopodiicola, Didymella pomorum, Didymosphaeria variabile, Neocosmospora piperis and Neocucurbitaria cava.</title>
        <authorList>
            <person name="Hill R."/>
        </authorList>
    </citation>
    <scope>NUCLEOTIDE SEQUENCE</scope>
    <source>
        <strain evidence="2">IMI 355082</strain>
    </source>
</reference>
<keyword evidence="3" id="KW-1185">Reference proteome</keyword>
<feature type="compositionally biased region" description="Basic and acidic residues" evidence="1">
    <location>
        <begin position="168"/>
        <end position="186"/>
    </location>
</feature>
<proteinExistence type="predicted"/>
<dbReference type="Proteomes" id="UP001140453">
    <property type="component" value="Unassembled WGS sequence"/>
</dbReference>